<feature type="domain" description="Metallo-beta-lactamase" evidence="2">
    <location>
        <begin position="29"/>
        <end position="216"/>
    </location>
</feature>
<sequence>MTETITRTVEALLVGGPTLRLRYAGLTWLTDPTFDTPGDYPGPVTLHKIAGPAIGPDEVGAVDVVLLSHDQHADNLDTSGRAFLDRVDTVLSTADAASRLDGVRALENWETVTIGAAQVTGVPALHGPPGCEPVTGVVTGFVLRADGEPTVYISGDNASVDLVQEIVARVGPIDIAVLHVGAANVGIFGDTDVTLNGRSALRAAELLGDAVIVPVHAEGWAHFSETLDYLTRVFDYAGSAGRLRVLRAGEPTAI</sequence>
<dbReference type="Gene3D" id="3.60.15.10">
    <property type="entry name" value="Ribonuclease Z/Hydroxyacylglutathione hydrolase-like"/>
    <property type="match status" value="1"/>
</dbReference>
<evidence type="ECO:0000256" key="1">
    <source>
        <dbReference type="ARBA" id="ARBA00022801"/>
    </source>
</evidence>
<dbReference type="Pfam" id="PF12706">
    <property type="entry name" value="Lactamase_B_2"/>
    <property type="match status" value="1"/>
</dbReference>
<organism evidence="3 4">
    <name type="scientific">Nocardia aurea</name>
    <dbReference type="NCBI Taxonomy" id="2144174"/>
    <lineage>
        <taxon>Bacteria</taxon>
        <taxon>Bacillati</taxon>
        <taxon>Actinomycetota</taxon>
        <taxon>Actinomycetes</taxon>
        <taxon>Mycobacteriales</taxon>
        <taxon>Nocardiaceae</taxon>
        <taxon>Nocardia</taxon>
    </lineage>
</organism>
<proteinExistence type="predicted"/>
<gene>
    <name evidence="3" type="ORF">AB0I48_02565</name>
</gene>
<dbReference type="RefSeq" id="WP_109526366.1">
    <property type="nucleotide sequence ID" value="NZ_JBEXKW010000017.1"/>
</dbReference>
<dbReference type="InterPro" id="IPR050114">
    <property type="entry name" value="UPF0173_UPF0282_UlaG_hydrolase"/>
</dbReference>
<keyword evidence="4" id="KW-1185">Reference proteome</keyword>
<dbReference type="InterPro" id="IPR036866">
    <property type="entry name" value="RibonucZ/Hydroxyglut_hydro"/>
</dbReference>
<evidence type="ECO:0000259" key="2">
    <source>
        <dbReference type="Pfam" id="PF12706"/>
    </source>
</evidence>
<name>A0ABV3FLY7_9NOCA</name>
<dbReference type="PANTHER" id="PTHR43546:SF9">
    <property type="entry name" value="L-ASCORBATE-6-PHOSPHATE LACTONASE ULAG-RELATED"/>
    <property type="match status" value="1"/>
</dbReference>
<evidence type="ECO:0000313" key="4">
    <source>
        <dbReference type="Proteomes" id="UP001551695"/>
    </source>
</evidence>
<dbReference type="SUPFAM" id="SSF56281">
    <property type="entry name" value="Metallo-hydrolase/oxidoreductase"/>
    <property type="match status" value="1"/>
</dbReference>
<dbReference type="Proteomes" id="UP001551695">
    <property type="component" value="Unassembled WGS sequence"/>
</dbReference>
<comment type="caution">
    <text evidence="3">The sequence shown here is derived from an EMBL/GenBank/DDBJ whole genome shotgun (WGS) entry which is preliminary data.</text>
</comment>
<evidence type="ECO:0000313" key="3">
    <source>
        <dbReference type="EMBL" id="MEV0706424.1"/>
    </source>
</evidence>
<accession>A0ABV3FLY7</accession>
<dbReference type="PANTHER" id="PTHR43546">
    <property type="entry name" value="UPF0173 METAL-DEPENDENT HYDROLASE MJ1163-RELATED"/>
    <property type="match status" value="1"/>
</dbReference>
<dbReference type="InterPro" id="IPR001279">
    <property type="entry name" value="Metallo-B-lactamas"/>
</dbReference>
<protein>
    <submittedName>
        <fullName evidence="3">MBL fold metallo-hydrolase</fullName>
    </submittedName>
</protein>
<reference evidence="3 4" key="1">
    <citation type="submission" date="2024-06" db="EMBL/GenBank/DDBJ databases">
        <title>The Natural Products Discovery Center: Release of the First 8490 Sequenced Strains for Exploring Actinobacteria Biosynthetic Diversity.</title>
        <authorList>
            <person name="Kalkreuter E."/>
            <person name="Kautsar S.A."/>
            <person name="Yang D."/>
            <person name="Bader C.D."/>
            <person name="Teijaro C.N."/>
            <person name="Fluegel L."/>
            <person name="Davis C.M."/>
            <person name="Simpson J.R."/>
            <person name="Lauterbach L."/>
            <person name="Steele A.D."/>
            <person name="Gui C."/>
            <person name="Meng S."/>
            <person name="Li G."/>
            <person name="Viehrig K."/>
            <person name="Ye F."/>
            <person name="Su P."/>
            <person name="Kiefer A.F."/>
            <person name="Nichols A."/>
            <person name="Cepeda A.J."/>
            <person name="Yan W."/>
            <person name="Fan B."/>
            <person name="Jiang Y."/>
            <person name="Adhikari A."/>
            <person name="Zheng C.-J."/>
            <person name="Schuster L."/>
            <person name="Cowan T.M."/>
            <person name="Smanski M.J."/>
            <person name="Chevrette M.G."/>
            <person name="De Carvalho L.P.S."/>
            <person name="Shen B."/>
        </authorList>
    </citation>
    <scope>NUCLEOTIDE SEQUENCE [LARGE SCALE GENOMIC DNA]</scope>
    <source>
        <strain evidence="3 4">NPDC050403</strain>
    </source>
</reference>
<dbReference type="EMBL" id="JBFAKC010000001">
    <property type="protein sequence ID" value="MEV0706424.1"/>
    <property type="molecule type" value="Genomic_DNA"/>
</dbReference>
<keyword evidence="1" id="KW-0378">Hydrolase</keyword>